<dbReference type="Pfam" id="PF13499">
    <property type="entry name" value="EF-hand_7"/>
    <property type="match status" value="1"/>
</dbReference>
<feature type="domain" description="EF-hand" evidence="7">
    <location>
        <begin position="680"/>
        <end position="715"/>
    </location>
</feature>
<gene>
    <name evidence="8" type="ORF">MVEN_01281000</name>
</gene>
<evidence type="ECO:0000256" key="4">
    <source>
        <dbReference type="ARBA" id="ARBA00022737"/>
    </source>
</evidence>
<dbReference type="InterPro" id="IPR002048">
    <property type="entry name" value="EF_hand_dom"/>
</dbReference>
<keyword evidence="4" id="KW-0677">Repeat</keyword>
<name>A0A8H6XY97_9AGAR</name>
<dbReference type="AlphaFoldDB" id="A0A8H6XY97"/>
<keyword evidence="9" id="KW-1185">Reference proteome</keyword>
<dbReference type="PANTHER" id="PTHR46212:SF3">
    <property type="entry name" value="GH27120P"/>
    <property type="match status" value="1"/>
</dbReference>
<dbReference type="EMBL" id="JACAZI010000010">
    <property type="protein sequence ID" value="KAF7349808.1"/>
    <property type="molecule type" value="Genomic_DNA"/>
</dbReference>
<dbReference type="Gene3D" id="1.10.238.10">
    <property type="entry name" value="EF-hand"/>
    <property type="match status" value="1"/>
</dbReference>
<sequence>MKRFFGSSSSDKSSKADAPKADAPKTDIPKEPKDSTHIWHRVTERSLKELKGSKVTAAVTVSSGLNAVIGPMKDALAVQQVQTIGKTIIEGIPFVMDALKILSDVHPFVKLAYIPFRHIYELGLLHKENDKKRNILFTKILDVMLVLLELENVRKDDHRMTPAGEPICSRLEQICKDIHDDIEECYTAIEGQEKRWIVVKVAKAGGWNKELGEFAGRFVNKREELKFALSLRAAITVEEINQKMAEKFSKLDDLRDDLVETFKGFFKGSHNELTEEIASRVWKLQGWDKTATTSKLVFGMRTYLIKQSKNGQSETSKRLGTKRQSDGDSKSLVDSWAVIHLENKRMYNFRQALDPEFSGSTSIEELNEFIQSRPEEWSFPRWIAYWSIGWQIFATKYCLEIEGLFSQLLNLKAKVCEENAQCVNDYIATTRPHVITLTSVIERYEGTSLEARFADYVKTQENRLNEQLDKIQFKLDGAETVSDVLDDARIEEVIFILFALLLRRHVAKMRSGVEEILDAKDLRTDAASVVQVVHAVGIRYVDIKEKIQQYQQNTDVKATFDWLSFGLFKNYLDREYILPRHPVDRKLSTGELSENYDSNSSEETLVARRPPTGADPKLWYTFVLIDKDGSGAITPSELQRALLNNNWTPFHRSTVSLLMTVFDNDQSGTIDFHEFAGLWKFIEDWKQVFNHFDSDHSGTIERKELANVLTAEFGWTLSPAVFEQMQPPKTATAPKGDVPAGLPLNTFLRVIVIVKQLSEELGKLDVDHNNVVQIGYEQLVEIVLHLLLKLG</sequence>
<dbReference type="GO" id="GO:0048306">
    <property type="term" value="F:calcium-dependent protein binding"/>
    <property type="evidence" value="ECO:0007669"/>
    <property type="project" value="UniProtKB-ARBA"/>
</dbReference>
<keyword evidence="3" id="KW-0479">Metal-binding</keyword>
<dbReference type="InterPro" id="IPR011992">
    <property type="entry name" value="EF-hand-dom_pair"/>
</dbReference>
<evidence type="ECO:0000313" key="8">
    <source>
        <dbReference type="EMBL" id="KAF7349808.1"/>
    </source>
</evidence>
<feature type="domain" description="EF-hand" evidence="7">
    <location>
        <begin position="613"/>
        <end position="648"/>
    </location>
</feature>
<dbReference type="InterPro" id="IPR018247">
    <property type="entry name" value="EF_Hand_1_Ca_BS"/>
</dbReference>
<comment type="subcellular location">
    <subcellularLocation>
        <location evidence="1">Cytoplasm</location>
    </subcellularLocation>
</comment>
<feature type="compositionally biased region" description="Basic and acidic residues" evidence="6">
    <location>
        <begin position="12"/>
        <end position="36"/>
    </location>
</feature>
<dbReference type="PANTHER" id="PTHR46212">
    <property type="entry name" value="PEFLIN"/>
    <property type="match status" value="1"/>
</dbReference>
<feature type="region of interest" description="Disordered" evidence="6">
    <location>
        <begin position="1"/>
        <end position="36"/>
    </location>
</feature>
<accession>A0A8H6XY97</accession>
<dbReference type="PROSITE" id="PS50222">
    <property type="entry name" value="EF_HAND_2"/>
    <property type="match status" value="2"/>
</dbReference>
<evidence type="ECO:0000256" key="5">
    <source>
        <dbReference type="ARBA" id="ARBA00022837"/>
    </source>
</evidence>
<reference evidence="8" key="1">
    <citation type="submission" date="2020-05" db="EMBL/GenBank/DDBJ databases">
        <title>Mycena genomes resolve the evolution of fungal bioluminescence.</title>
        <authorList>
            <person name="Tsai I.J."/>
        </authorList>
    </citation>
    <scope>NUCLEOTIDE SEQUENCE</scope>
    <source>
        <strain evidence="8">CCC161011</strain>
    </source>
</reference>
<dbReference type="Pfam" id="PF13405">
    <property type="entry name" value="EF-hand_6"/>
    <property type="match status" value="1"/>
</dbReference>
<evidence type="ECO:0000256" key="1">
    <source>
        <dbReference type="ARBA" id="ARBA00004496"/>
    </source>
</evidence>
<evidence type="ECO:0000256" key="2">
    <source>
        <dbReference type="ARBA" id="ARBA00022490"/>
    </source>
</evidence>
<dbReference type="OrthoDB" id="186625at2759"/>
<evidence type="ECO:0000259" key="7">
    <source>
        <dbReference type="PROSITE" id="PS50222"/>
    </source>
</evidence>
<dbReference type="GO" id="GO:0005509">
    <property type="term" value="F:calcium ion binding"/>
    <property type="evidence" value="ECO:0007669"/>
    <property type="project" value="InterPro"/>
</dbReference>
<dbReference type="PROSITE" id="PS00018">
    <property type="entry name" value="EF_HAND_1"/>
    <property type="match status" value="2"/>
</dbReference>
<organism evidence="8 9">
    <name type="scientific">Mycena venus</name>
    <dbReference type="NCBI Taxonomy" id="2733690"/>
    <lineage>
        <taxon>Eukaryota</taxon>
        <taxon>Fungi</taxon>
        <taxon>Dikarya</taxon>
        <taxon>Basidiomycota</taxon>
        <taxon>Agaricomycotina</taxon>
        <taxon>Agaricomycetes</taxon>
        <taxon>Agaricomycetidae</taxon>
        <taxon>Agaricales</taxon>
        <taxon>Marasmiineae</taxon>
        <taxon>Mycenaceae</taxon>
        <taxon>Mycena</taxon>
    </lineage>
</organism>
<proteinExistence type="predicted"/>
<protein>
    <recommendedName>
        <fullName evidence="7">EF-hand domain-containing protein</fullName>
    </recommendedName>
</protein>
<evidence type="ECO:0000313" key="9">
    <source>
        <dbReference type="Proteomes" id="UP000620124"/>
    </source>
</evidence>
<comment type="caution">
    <text evidence="8">The sequence shown here is derived from an EMBL/GenBank/DDBJ whole genome shotgun (WGS) entry which is preliminary data.</text>
</comment>
<keyword evidence="5" id="KW-0106">Calcium</keyword>
<dbReference type="InterPro" id="IPR051426">
    <property type="entry name" value="Peflin/Sorcin_CaBP"/>
</dbReference>
<evidence type="ECO:0000256" key="3">
    <source>
        <dbReference type="ARBA" id="ARBA00022723"/>
    </source>
</evidence>
<dbReference type="SMART" id="SM00054">
    <property type="entry name" value="EFh"/>
    <property type="match status" value="3"/>
</dbReference>
<evidence type="ECO:0000256" key="6">
    <source>
        <dbReference type="SAM" id="MobiDB-lite"/>
    </source>
</evidence>
<dbReference type="Proteomes" id="UP000620124">
    <property type="component" value="Unassembled WGS sequence"/>
</dbReference>
<dbReference type="GO" id="GO:0005737">
    <property type="term" value="C:cytoplasm"/>
    <property type="evidence" value="ECO:0007669"/>
    <property type="project" value="UniProtKB-SubCell"/>
</dbReference>
<dbReference type="SUPFAM" id="SSF47473">
    <property type="entry name" value="EF-hand"/>
    <property type="match status" value="1"/>
</dbReference>
<keyword evidence="2" id="KW-0963">Cytoplasm</keyword>